<dbReference type="PANTHER" id="PTHR35488:SF2">
    <property type="entry name" value="OS05G0358900 PROTEIN"/>
    <property type="match status" value="1"/>
</dbReference>
<keyword evidence="2" id="KW-1185">Reference proteome</keyword>
<accession>A0A9Q1MR39</accession>
<reference evidence="2" key="1">
    <citation type="journal article" date="2023" name="Proc. Natl. Acad. Sci. U.S.A.">
        <title>Genomic and structural basis for evolution of tropane alkaloid biosynthesis.</title>
        <authorList>
            <person name="Wanga Y.-J."/>
            <person name="Taina T."/>
            <person name="Yua J.-Y."/>
            <person name="Lia J."/>
            <person name="Xua B."/>
            <person name="Chenc J."/>
            <person name="D'Auriad J.C."/>
            <person name="Huanga J.-P."/>
            <person name="Huanga S.-X."/>
        </authorList>
    </citation>
    <scope>NUCLEOTIDE SEQUENCE [LARGE SCALE GENOMIC DNA]</scope>
    <source>
        <strain evidence="2">cv. KIB-2019</strain>
    </source>
</reference>
<proteinExistence type="predicted"/>
<dbReference type="PANTHER" id="PTHR35488">
    <property type="entry name" value="OS05G0358900 PROTEIN-RELATED"/>
    <property type="match status" value="1"/>
</dbReference>
<organism evidence="1 2">
    <name type="scientific">Anisodus acutangulus</name>
    <dbReference type="NCBI Taxonomy" id="402998"/>
    <lineage>
        <taxon>Eukaryota</taxon>
        <taxon>Viridiplantae</taxon>
        <taxon>Streptophyta</taxon>
        <taxon>Embryophyta</taxon>
        <taxon>Tracheophyta</taxon>
        <taxon>Spermatophyta</taxon>
        <taxon>Magnoliopsida</taxon>
        <taxon>eudicotyledons</taxon>
        <taxon>Gunneridae</taxon>
        <taxon>Pentapetalae</taxon>
        <taxon>asterids</taxon>
        <taxon>lamiids</taxon>
        <taxon>Solanales</taxon>
        <taxon>Solanaceae</taxon>
        <taxon>Solanoideae</taxon>
        <taxon>Hyoscyameae</taxon>
        <taxon>Anisodus</taxon>
    </lineage>
</organism>
<dbReference type="AlphaFoldDB" id="A0A9Q1MR39"/>
<evidence type="ECO:0000313" key="1">
    <source>
        <dbReference type="EMBL" id="KAJ8566100.1"/>
    </source>
</evidence>
<sequence>MSNKSPIFPIAEPQHFSDYYGFLDLPLKNAFSWAFSIQKDLTQFFDPQIDYFQSLKEARKHKKPTSRDESSKKIKKQIHRKKWWRNALFFFKWNSNENPNAGDFNSGSFHRRCAVIGGSINGPVYITESRIGSSSSCRKIRRPFTGALIPSKKGDLDIPYINLKEFNMDQQFRITATSATPIYLVT</sequence>
<dbReference type="Proteomes" id="UP001152561">
    <property type="component" value="Unassembled WGS sequence"/>
</dbReference>
<gene>
    <name evidence="1" type="ORF">K7X08_030577</name>
</gene>
<dbReference type="OrthoDB" id="1913474at2759"/>
<comment type="caution">
    <text evidence="1">The sequence shown here is derived from an EMBL/GenBank/DDBJ whole genome shotgun (WGS) entry which is preliminary data.</text>
</comment>
<name>A0A9Q1MR39_9SOLA</name>
<evidence type="ECO:0000313" key="2">
    <source>
        <dbReference type="Proteomes" id="UP001152561"/>
    </source>
</evidence>
<dbReference type="EMBL" id="JAJAGQ010000004">
    <property type="protein sequence ID" value="KAJ8566100.1"/>
    <property type="molecule type" value="Genomic_DNA"/>
</dbReference>
<protein>
    <submittedName>
        <fullName evidence="1">Uncharacterized protein</fullName>
    </submittedName>
</protein>